<evidence type="ECO:0008006" key="5">
    <source>
        <dbReference type="Google" id="ProtNLM"/>
    </source>
</evidence>
<feature type="signal peptide" evidence="2">
    <location>
        <begin position="1"/>
        <end position="25"/>
    </location>
</feature>
<evidence type="ECO:0000256" key="1">
    <source>
        <dbReference type="SAM" id="MobiDB-lite"/>
    </source>
</evidence>
<feature type="region of interest" description="Disordered" evidence="1">
    <location>
        <begin position="147"/>
        <end position="190"/>
    </location>
</feature>
<keyword evidence="2" id="KW-0732">Signal</keyword>
<name>A0ABY8BGG1_9BURK</name>
<feature type="chain" id="PRO_5045583901" description="Exported signal peptide protein" evidence="2">
    <location>
        <begin position="26"/>
        <end position="190"/>
    </location>
</feature>
<dbReference type="RefSeq" id="WP_277416170.1">
    <property type="nucleotide sequence ID" value="NZ_CP119083.1"/>
</dbReference>
<proteinExistence type="predicted"/>
<feature type="compositionally biased region" description="Basic residues" evidence="1">
    <location>
        <begin position="38"/>
        <end position="49"/>
    </location>
</feature>
<reference evidence="3 4" key="1">
    <citation type="submission" date="2023-02" db="EMBL/GenBank/DDBJ databases">
        <title>Gemone sequence of Telluria chitinolytica ACM 3522T.</title>
        <authorList>
            <person name="Frediansyah A."/>
            <person name="Miess H."/>
            <person name="Gross H."/>
        </authorList>
    </citation>
    <scope>NUCLEOTIDE SEQUENCE [LARGE SCALE GENOMIC DNA]</scope>
    <source>
        <strain evidence="3 4">ACM 3522</strain>
    </source>
</reference>
<organism evidence="3 4">
    <name type="scientific">Pseudoduganella chitinolytica</name>
    <dbReference type="NCBI Taxonomy" id="34070"/>
    <lineage>
        <taxon>Bacteria</taxon>
        <taxon>Pseudomonadati</taxon>
        <taxon>Pseudomonadota</taxon>
        <taxon>Betaproteobacteria</taxon>
        <taxon>Burkholderiales</taxon>
        <taxon>Oxalobacteraceae</taxon>
        <taxon>Telluria group</taxon>
        <taxon>Pseudoduganella</taxon>
    </lineage>
</organism>
<sequence>MSMSKLIAATLALALASAVPAVSTAAEPVKAKAEAKKKSPKAKASKSKAAKAAAAPKEADPEADEPDIAGTAVTDFNCELGNKVTVYQNATDDGHIALRWKKRLHRLTRVATTTGAQRFENKMYGLIWIGIPAKAMLLDSKQNRQLANECRNDEQNKPAPLPAPAPEAQAASATMPAPAPAPAGHAAPQG</sequence>
<evidence type="ECO:0000313" key="3">
    <source>
        <dbReference type="EMBL" id="WEF33469.1"/>
    </source>
</evidence>
<dbReference type="EMBL" id="CP119083">
    <property type="protein sequence ID" value="WEF33469.1"/>
    <property type="molecule type" value="Genomic_DNA"/>
</dbReference>
<protein>
    <recommendedName>
        <fullName evidence="5">Exported signal peptide protein</fullName>
    </recommendedName>
</protein>
<dbReference type="Proteomes" id="UP001216510">
    <property type="component" value="Chromosome"/>
</dbReference>
<evidence type="ECO:0000313" key="4">
    <source>
        <dbReference type="Proteomes" id="UP001216510"/>
    </source>
</evidence>
<evidence type="ECO:0000256" key="2">
    <source>
        <dbReference type="SAM" id="SignalP"/>
    </source>
</evidence>
<accession>A0ABY8BGG1</accession>
<keyword evidence="4" id="KW-1185">Reference proteome</keyword>
<feature type="compositionally biased region" description="Low complexity" evidence="1">
    <location>
        <begin position="166"/>
        <end position="190"/>
    </location>
</feature>
<gene>
    <name evidence="3" type="ORF">PX653_01370</name>
</gene>
<feature type="region of interest" description="Disordered" evidence="1">
    <location>
        <begin position="23"/>
        <end position="68"/>
    </location>
</feature>